<evidence type="ECO:0000256" key="4">
    <source>
        <dbReference type="ARBA" id="ARBA00022801"/>
    </source>
</evidence>
<evidence type="ECO:0000259" key="7">
    <source>
        <dbReference type="Pfam" id="PF05065"/>
    </source>
</evidence>
<feature type="compositionally biased region" description="Low complexity" evidence="5">
    <location>
        <begin position="286"/>
        <end position="297"/>
    </location>
</feature>
<evidence type="ECO:0000256" key="5">
    <source>
        <dbReference type="SAM" id="MobiDB-lite"/>
    </source>
</evidence>
<keyword evidence="2" id="KW-1188">Viral release from host cell</keyword>
<dbReference type="InterPro" id="IPR006433">
    <property type="entry name" value="Prohead_protease"/>
</dbReference>
<comment type="subcellular location">
    <subcellularLocation>
        <location evidence="1">Virion</location>
    </subcellularLocation>
</comment>
<dbReference type="NCBIfam" id="TIGR01554">
    <property type="entry name" value="major_cap_HK97"/>
    <property type="match status" value="1"/>
</dbReference>
<comment type="caution">
    <text evidence="8">The sequence shown here is derived from an EMBL/GenBank/DDBJ whole genome shotgun (WGS) entry which is preliminary data.</text>
</comment>
<name>A0ABD6W3F0_LACPA</name>
<dbReference type="AlphaFoldDB" id="A0ABD6W3F0"/>
<dbReference type="EMBL" id="LGIY01000003">
    <property type="protein sequence ID" value="POE43812.1"/>
    <property type="molecule type" value="Genomic_DNA"/>
</dbReference>
<feature type="domain" description="Prohead serine protease" evidence="6">
    <location>
        <begin position="28"/>
        <end position="180"/>
    </location>
</feature>
<reference evidence="8 9" key="1">
    <citation type="journal article" date="2015" name="J. Am. Soc. Brew. Chem.">
        <title>Dissolved carbon dioxide selects for lactic acid bacteria able to grow in and spoil packaged beer.</title>
        <authorList>
            <person name="Bergsveinson J."/>
            <person name="Redekop A."/>
            <person name="Zoerb S."/>
            <person name="Ziola B."/>
        </authorList>
    </citation>
    <scope>NUCLEOTIDE SEQUENCE [LARGE SCALE GENOMIC DNA]</scope>
    <source>
        <strain evidence="8 9">CCC B1205</strain>
    </source>
</reference>
<evidence type="ECO:0000313" key="8">
    <source>
        <dbReference type="EMBL" id="POE43812.1"/>
    </source>
</evidence>
<evidence type="ECO:0000256" key="3">
    <source>
        <dbReference type="ARBA" id="ARBA00022670"/>
    </source>
</evidence>
<dbReference type="RefSeq" id="WP_103219974.1">
    <property type="nucleotide sequence ID" value="NZ_LGIY01000003.1"/>
</dbReference>
<dbReference type="InterPro" id="IPR054612">
    <property type="entry name" value="Phage_capsid-like_C"/>
</dbReference>
<sequence>MKNEDIRTFDVKIRAETGLANENSNNQAENGQNMDISGVAAVFNQPSIKGDFTEYVDQNALNNVDLSQVLLLYAHDFSNILARADAGTLQTSIQPDGLHFNAQLPDTQLGHDTYTNILNGNIKGMSFGFKIAPGGDSWSVNSQGNTIHTINKINQVFELSLTPIPAYTETSVQVQRDLAQFLSSKKEVVKMAEKPEEKEEQSVDDQKRSIEQLQKQLSDLKAQVKTKVVIDKPEEEKRDATPDMASDETTAQPTPDMESDGTTTQPTSGDLVSMIATLQAAIQSLSQQLADQQAPSQMDDDVPDDDSNVVLDEKKPEQQTAETEKRDGKPDEVTAEQDVKQENKRDGAKDMSKNLTADKVEDEEVRDFKEFLKTGEIKRDSAGFDSAAGEAVLPSQVLDIMSQPKDQAQLGGYVTKVQVSAPTGKIPVLSKASAQLVSAAELADNPKLANASLTQVNYDVQTLRGSLPISLEMTQDYPNITSLLTQYINDIKNQTEQHKIGAVLQTATPVAAKSIDDIKDAFNVGLSNYTDRMFVVSESFFAAIDKQKDAEGRYLLQDSITSPSGKQLFGAPLVVVADDVFGKSGDAKAFIGSVKNFVVETVKGNINLSWQRNENFEQVLLAALRADFKAADTAAGRFITYTVPTATVTTATSGK</sequence>
<feature type="compositionally biased region" description="Acidic residues" evidence="5">
    <location>
        <begin position="298"/>
        <end position="307"/>
    </location>
</feature>
<protein>
    <submittedName>
        <fullName evidence="8">Capsid protein</fullName>
    </submittedName>
</protein>
<feature type="region of interest" description="Disordered" evidence="5">
    <location>
        <begin position="286"/>
        <end position="358"/>
    </location>
</feature>
<keyword evidence="3" id="KW-0645">Protease</keyword>
<feature type="domain" description="Phage capsid-like C-terminal" evidence="7">
    <location>
        <begin position="398"/>
        <end position="635"/>
    </location>
</feature>
<feature type="compositionally biased region" description="Basic and acidic residues" evidence="5">
    <location>
        <begin position="311"/>
        <end position="358"/>
    </location>
</feature>
<evidence type="ECO:0000256" key="1">
    <source>
        <dbReference type="ARBA" id="ARBA00004328"/>
    </source>
</evidence>
<evidence type="ECO:0000256" key="2">
    <source>
        <dbReference type="ARBA" id="ARBA00022612"/>
    </source>
</evidence>
<evidence type="ECO:0000313" key="9">
    <source>
        <dbReference type="Proteomes" id="UP000237433"/>
    </source>
</evidence>
<evidence type="ECO:0000259" key="6">
    <source>
        <dbReference type="Pfam" id="PF04586"/>
    </source>
</evidence>
<dbReference type="InterPro" id="IPR024455">
    <property type="entry name" value="Phage_capsid"/>
</dbReference>
<keyword evidence="4" id="KW-0378">Hydrolase</keyword>
<dbReference type="Proteomes" id="UP000237433">
    <property type="component" value="Unassembled WGS sequence"/>
</dbReference>
<feature type="compositionally biased region" description="Basic and acidic residues" evidence="5">
    <location>
        <begin position="228"/>
        <end position="241"/>
    </location>
</feature>
<gene>
    <name evidence="8" type="ORF">ACX51_02800</name>
</gene>
<dbReference type="InterPro" id="IPR054613">
    <property type="entry name" value="Peptidase_S78_dom"/>
</dbReference>
<dbReference type="Gene3D" id="3.30.2400.10">
    <property type="entry name" value="Major capsid protein gp5"/>
    <property type="match status" value="1"/>
</dbReference>
<dbReference type="GO" id="GO:0008233">
    <property type="term" value="F:peptidase activity"/>
    <property type="evidence" value="ECO:0007669"/>
    <property type="project" value="UniProtKB-KW"/>
</dbReference>
<dbReference type="NCBIfam" id="TIGR01543">
    <property type="entry name" value="proheadase_HK97"/>
    <property type="match status" value="1"/>
</dbReference>
<dbReference type="GO" id="GO:0006508">
    <property type="term" value="P:proteolysis"/>
    <property type="evidence" value="ECO:0007669"/>
    <property type="project" value="UniProtKB-KW"/>
</dbReference>
<dbReference type="Pfam" id="PF05065">
    <property type="entry name" value="Phage_capsid"/>
    <property type="match status" value="1"/>
</dbReference>
<proteinExistence type="predicted"/>
<dbReference type="Pfam" id="PF04586">
    <property type="entry name" value="Peptidase_S78"/>
    <property type="match status" value="1"/>
</dbReference>
<dbReference type="SUPFAM" id="SSF56563">
    <property type="entry name" value="Major capsid protein gp5"/>
    <property type="match status" value="1"/>
</dbReference>
<feature type="region of interest" description="Disordered" evidence="5">
    <location>
        <begin position="226"/>
        <end position="268"/>
    </location>
</feature>
<dbReference type="Gene3D" id="3.30.2320.10">
    <property type="entry name" value="hypothetical protein PF0899 domain"/>
    <property type="match status" value="1"/>
</dbReference>
<organism evidence="8 9">
    <name type="scientific">Lacticaseibacillus paracasei</name>
    <name type="common">Lactobacillus paracasei</name>
    <dbReference type="NCBI Taxonomy" id="1597"/>
    <lineage>
        <taxon>Bacteria</taxon>
        <taxon>Bacillati</taxon>
        <taxon>Bacillota</taxon>
        <taxon>Bacilli</taxon>
        <taxon>Lactobacillales</taxon>
        <taxon>Lactobacillaceae</taxon>
        <taxon>Lacticaseibacillus</taxon>
    </lineage>
</organism>
<accession>A0ABD6W3F0</accession>